<dbReference type="AlphaFoldDB" id="A0A4Q9BFZ0"/>
<dbReference type="PRINTS" id="PR00039">
    <property type="entry name" value="HTHLYSR"/>
</dbReference>
<dbReference type="SUPFAM" id="SSF46785">
    <property type="entry name" value="Winged helix' DNA-binding domain"/>
    <property type="match status" value="1"/>
</dbReference>
<accession>A0A4Q9BFZ0</accession>
<dbReference type="PROSITE" id="PS50931">
    <property type="entry name" value="HTH_LYSR"/>
    <property type="match status" value="1"/>
</dbReference>
<gene>
    <name evidence="6" type="ORF">EWU20_00995</name>
</gene>
<dbReference type="RefSeq" id="WP_130895686.1">
    <property type="nucleotide sequence ID" value="NZ_JAANOM010000002.1"/>
</dbReference>
<dbReference type="Gene3D" id="3.40.190.290">
    <property type="match status" value="1"/>
</dbReference>
<protein>
    <submittedName>
        <fullName evidence="6">LysR family transcriptional regulator</fullName>
    </submittedName>
</protein>
<evidence type="ECO:0000259" key="5">
    <source>
        <dbReference type="PROSITE" id="PS50931"/>
    </source>
</evidence>
<dbReference type="SUPFAM" id="SSF53850">
    <property type="entry name" value="Periplasmic binding protein-like II"/>
    <property type="match status" value="1"/>
</dbReference>
<dbReference type="EMBL" id="SEWY01000001">
    <property type="protein sequence ID" value="TBH75179.1"/>
    <property type="molecule type" value="Genomic_DNA"/>
</dbReference>
<evidence type="ECO:0000256" key="3">
    <source>
        <dbReference type="ARBA" id="ARBA00023125"/>
    </source>
</evidence>
<sequence length="303" mass="34346">MNYTLNQLQIFLKVVQTNSITKAAEELNLTQPAVSIQIKNLQAQFDIPLIEIIGKKIYITDFGKEIAESAKSILDQVYAINYKTMAFKDQLVGRLKISIVSTGKYVLPYFLSDFLRTNPGVEISIDVTNREKVLESQLENEVDFSLVSDALDNPTFDSIDLLSNDLYLIGNSETAKMKPTFNYQDFKNELPLIFREYGSGTRKIMESYFKKQGVDGLKKIELMSNEAVKQAVIAGLGYSIMPIIGIKNEVKAGTLKIIEREGLPISTKWKLIWHKDKSLSPVSKAFLTYVGENKDQIKQKYFQ</sequence>
<dbReference type="Pfam" id="PF03466">
    <property type="entry name" value="LysR_substrate"/>
    <property type="match status" value="1"/>
</dbReference>
<name>A0A4Q9BFZ0_9BACT</name>
<dbReference type="Gene3D" id="1.10.10.10">
    <property type="entry name" value="Winged helix-like DNA-binding domain superfamily/Winged helix DNA-binding domain"/>
    <property type="match status" value="1"/>
</dbReference>
<dbReference type="InterPro" id="IPR005119">
    <property type="entry name" value="LysR_subst-bd"/>
</dbReference>
<organism evidence="6 7">
    <name type="scientific">Aquirufa antheringensis</name>
    <dbReference type="NCBI Taxonomy" id="2516559"/>
    <lineage>
        <taxon>Bacteria</taxon>
        <taxon>Pseudomonadati</taxon>
        <taxon>Bacteroidota</taxon>
        <taxon>Cytophagia</taxon>
        <taxon>Cytophagales</taxon>
        <taxon>Flectobacillaceae</taxon>
        <taxon>Aquirufa</taxon>
    </lineage>
</organism>
<dbReference type="InterPro" id="IPR036390">
    <property type="entry name" value="WH_DNA-bd_sf"/>
</dbReference>
<feature type="domain" description="HTH lysR-type" evidence="5">
    <location>
        <begin position="1"/>
        <end position="60"/>
    </location>
</feature>
<evidence type="ECO:0000313" key="6">
    <source>
        <dbReference type="EMBL" id="TBH75179.1"/>
    </source>
</evidence>
<comment type="caution">
    <text evidence="6">The sequence shown here is derived from an EMBL/GenBank/DDBJ whole genome shotgun (WGS) entry which is preliminary data.</text>
</comment>
<dbReference type="PANTHER" id="PTHR30126:SF5">
    <property type="entry name" value="HTH-TYPE TRANSCRIPTIONAL ACTIVATOR CMPR"/>
    <property type="match status" value="1"/>
</dbReference>
<reference evidence="6 7" key="1">
    <citation type="submission" date="2019-02" db="EMBL/GenBank/DDBJ databases">
        <title>Genome of a new Bacteroidetes strain.</title>
        <authorList>
            <person name="Pitt A."/>
        </authorList>
    </citation>
    <scope>NUCLEOTIDE SEQUENCE [LARGE SCALE GENOMIC DNA]</scope>
    <source>
        <strain evidence="6 7">103A-SOEBACH</strain>
    </source>
</reference>
<keyword evidence="2" id="KW-0805">Transcription regulation</keyword>
<dbReference type="PANTHER" id="PTHR30126">
    <property type="entry name" value="HTH-TYPE TRANSCRIPTIONAL REGULATOR"/>
    <property type="match status" value="1"/>
</dbReference>
<dbReference type="GO" id="GO:0000976">
    <property type="term" value="F:transcription cis-regulatory region binding"/>
    <property type="evidence" value="ECO:0007669"/>
    <property type="project" value="TreeGrafter"/>
</dbReference>
<evidence type="ECO:0000256" key="4">
    <source>
        <dbReference type="ARBA" id="ARBA00023163"/>
    </source>
</evidence>
<keyword evidence="7" id="KW-1185">Reference proteome</keyword>
<evidence type="ECO:0000256" key="1">
    <source>
        <dbReference type="ARBA" id="ARBA00009437"/>
    </source>
</evidence>
<dbReference type="OrthoDB" id="9785745at2"/>
<dbReference type="InterPro" id="IPR036388">
    <property type="entry name" value="WH-like_DNA-bd_sf"/>
</dbReference>
<evidence type="ECO:0000256" key="2">
    <source>
        <dbReference type="ARBA" id="ARBA00023015"/>
    </source>
</evidence>
<dbReference type="GO" id="GO:0003700">
    <property type="term" value="F:DNA-binding transcription factor activity"/>
    <property type="evidence" value="ECO:0007669"/>
    <property type="project" value="InterPro"/>
</dbReference>
<evidence type="ECO:0000313" key="7">
    <source>
        <dbReference type="Proteomes" id="UP000293583"/>
    </source>
</evidence>
<dbReference type="Pfam" id="PF00126">
    <property type="entry name" value="HTH_1"/>
    <property type="match status" value="1"/>
</dbReference>
<keyword evidence="3" id="KW-0238">DNA-binding</keyword>
<keyword evidence="4" id="KW-0804">Transcription</keyword>
<comment type="similarity">
    <text evidence="1">Belongs to the LysR transcriptional regulatory family.</text>
</comment>
<dbReference type="Proteomes" id="UP000293583">
    <property type="component" value="Unassembled WGS sequence"/>
</dbReference>
<dbReference type="InterPro" id="IPR000847">
    <property type="entry name" value="LysR_HTH_N"/>
</dbReference>
<proteinExistence type="inferred from homology"/>